<evidence type="ECO:0000256" key="3">
    <source>
        <dbReference type="ARBA" id="ARBA00022692"/>
    </source>
</evidence>
<feature type="transmembrane region" description="Helical" evidence="6">
    <location>
        <begin position="186"/>
        <end position="208"/>
    </location>
</feature>
<comment type="similarity">
    <text evidence="2">Belongs to the drug/metabolite transporter (DMT) superfamily. 10 TMS drug/metabolite exporter (DME) (TC 2.A.7.3) family.</text>
</comment>
<feature type="transmembrane region" description="Helical" evidence="6">
    <location>
        <begin position="49"/>
        <end position="67"/>
    </location>
</feature>
<feature type="transmembrane region" description="Helical" evidence="6">
    <location>
        <begin position="276"/>
        <end position="294"/>
    </location>
</feature>
<dbReference type="OrthoDB" id="7818056at2"/>
<evidence type="ECO:0000313" key="8">
    <source>
        <dbReference type="EMBL" id="TNY31451.1"/>
    </source>
</evidence>
<dbReference type="AlphaFoldDB" id="A0A5C5G9W7"/>
<evidence type="ECO:0000256" key="6">
    <source>
        <dbReference type="SAM" id="Phobius"/>
    </source>
</evidence>
<proteinExistence type="inferred from homology"/>
<protein>
    <submittedName>
        <fullName evidence="8">DMT family transporter</fullName>
    </submittedName>
</protein>
<dbReference type="Proteomes" id="UP000314011">
    <property type="component" value="Unassembled WGS sequence"/>
</dbReference>
<comment type="caution">
    <text evidence="8">The sequence shown here is derived from an EMBL/GenBank/DDBJ whole genome shotgun (WGS) entry which is preliminary data.</text>
</comment>
<dbReference type="EMBL" id="VFFF01000002">
    <property type="protein sequence ID" value="TNY31451.1"/>
    <property type="molecule type" value="Genomic_DNA"/>
</dbReference>
<keyword evidence="5 6" id="KW-0472">Membrane</keyword>
<comment type="subcellular location">
    <subcellularLocation>
        <location evidence="1">Membrane</location>
        <topology evidence="1">Multi-pass membrane protein</topology>
    </subcellularLocation>
</comment>
<dbReference type="GO" id="GO:0016020">
    <property type="term" value="C:membrane"/>
    <property type="evidence" value="ECO:0007669"/>
    <property type="project" value="UniProtKB-SubCell"/>
</dbReference>
<evidence type="ECO:0000256" key="2">
    <source>
        <dbReference type="ARBA" id="ARBA00009853"/>
    </source>
</evidence>
<feature type="transmembrane region" description="Helical" evidence="6">
    <location>
        <begin position="103"/>
        <end position="125"/>
    </location>
</feature>
<feature type="transmembrane region" description="Helical" evidence="6">
    <location>
        <begin position="220"/>
        <end position="243"/>
    </location>
</feature>
<dbReference type="Pfam" id="PF00892">
    <property type="entry name" value="EamA"/>
    <property type="match status" value="2"/>
</dbReference>
<feature type="transmembrane region" description="Helical" evidence="6">
    <location>
        <begin position="76"/>
        <end position="97"/>
    </location>
</feature>
<dbReference type="Gene3D" id="1.10.3730.20">
    <property type="match status" value="1"/>
</dbReference>
<dbReference type="PANTHER" id="PTHR22911">
    <property type="entry name" value="ACYL-MALONYL CONDENSING ENZYME-RELATED"/>
    <property type="match status" value="1"/>
</dbReference>
<feature type="transmembrane region" description="Helical" evidence="6">
    <location>
        <begin position="132"/>
        <end position="148"/>
    </location>
</feature>
<organism evidence="8 9">
    <name type="scientific">Pelagovum pacificum</name>
    <dbReference type="NCBI Taxonomy" id="2588711"/>
    <lineage>
        <taxon>Bacteria</taxon>
        <taxon>Pseudomonadati</taxon>
        <taxon>Pseudomonadota</taxon>
        <taxon>Alphaproteobacteria</taxon>
        <taxon>Rhodobacterales</taxon>
        <taxon>Paracoccaceae</taxon>
        <taxon>Pelagovum</taxon>
    </lineage>
</organism>
<sequence length="312" mass="32859">MSLLANQSVRPSTGSIAGIVAMCCGMMLLPVGDAISKALTGYLVPSQIGAVRAVVQSLILGLALLLWRSRAWGRPFTVWSLISGQLIAIISLSLIAAFKTMPIATAIAIFFVEPLILTLLAGLLLGEKPGPHRYAAIGVGMAGVLLILRPNFAIFGPVVFLPLIGAVAYALNMIVTRKATRESSALTFQFGVSVFSCLTLSLVMLGSGHGIGPVLEMPSLAISGLLISGVVAAVTFLLIALAFSKAEASVLAPFQYLEILGATLIGYLAFGDAPDALTVVGTLIVLGSGMYVFHRERRANLPVRRTQTRRDR</sequence>
<keyword evidence="4 6" id="KW-1133">Transmembrane helix</keyword>
<dbReference type="InterPro" id="IPR037185">
    <property type="entry name" value="EmrE-like"/>
</dbReference>
<keyword evidence="3 6" id="KW-0812">Transmembrane</keyword>
<accession>A0A5C5G9W7</accession>
<feature type="domain" description="EamA" evidence="7">
    <location>
        <begin position="18"/>
        <end position="148"/>
    </location>
</feature>
<dbReference type="PANTHER" id="PTHR22911:SF6">
    <property type="entry name" value="SOLUTE CARRIER FAMILY 35 MEMBER G1"/>
    <property type="match status" value="1"/>
</dbReference>
<feature type="transmembrane region" description="Helical" evidence="6">
    <location>
        <begin position="154"/>
        <end position="174"/>
    </location>
</feature>
<name>A0A5C5G9W7_9RHOB</name>
<gene>
    <name evidence="8" type="ORF">FHY64_15670</name>
</gene>
<evidence type="ECO:0000256" key="5">
    <source>
        <dbReference type="ARBA" id="ARBA00023136"/>
    </source>
</evidence>
<dbReference type="InterPro" id="IPR000620">
    <property type="entry name" value="EamA_dom"/>
</dbReference>
<evidence type="ECO:0000313" key="9">
    <source>
        <dbReference type="Proteomes" id="UP000314011"/>
    </source>
</evidence>
<feature type="domain" description="EamA" evidence="7">
    <location>
        <begin position="159"/>
        <end position="288"/>
    </location>
</feature>
<evidence type="ECO:0000256" key="4">
    <source>
        <dbReference type="ARBA" id="ARBA00022989"/>
    </source>
</evidence>
<feature type="transmembrane region" description="Helical" evidence="6">
    <location>
        <begin position="12"/>
        <end position="29"/>
    </location>
</feature>
<evidence type="ECO:0000259" key="7">
    <source>
        <dbReference type="Pfam" id="PF00892"/>
    </source>
</evidence>
<keyword evidence="9" id="KW-1185">Reference proteome</keyword>
<dbReference type="RefSeq" id="WP_140196444.1">
    <property type="nucleotide sequence ID" value="NZ_CP065915.1"/>
</dbReference>
<reference evidence="8 9" key="1">
    <citation type="submission" date="2019-06" db="EMBL/GenBank/DDBJ databases">
        <title>Genome of new Rhodobacteraceae sp. SM1903.</title>
        <authorList>
            <person name="Ren X."/>
        </authorList>
    </citation>
    <scope>NUCLEOTIDE SEQUENCE [LARGE SCALE GENOMIC DNA]</scope>
    <source>
        <strain evidence="8 9">SM1903</strain>
    </source>
</reference>
<evidence type="ECO:0000256" key="1">
    <source>
        <dbReference type="ARBA" id="ARBA00004141"/>
    </source>
</evidence>
<dbReference type="SUPFAM" id="SSF103481">
    <property type="entry name" value="Multidrug resistance efflux transporter EmrE"/>
    <property type="match status" value="2"/>
</dbReference>
<feature type="transmembrane region" description="Helical" evidence="6">
    <location>
        <begin position="250"/>
        <end position="270"/>
    </location>
</feature>